<evidence type="ECO:0000313" key="31">
    <source>
        <dbReference type="Proteomes" id="UP000694563"/>
    </source>
</evidence>
<protein>
    <recommendedName>
        <fullName evidence="22">Ubiquitin carboxyl-terminal hydrolase 8</fullName>
        <ecNumber evidence="7">3.4.19.12</ecNumber>
    </recommendedName>
    <alternativeName>
        <fullName evidence="24">Deubiquitinating enzyme 8</fullName>
    </alternativeName>
    <alternativeName>
        <fullName evidence="26">Ubiquitin isopeptidase Y</fullName>
    </alternativeName>
    <alternativeName>
        <fullName evidence="23">Ubiquitin thioesterase 8</fullName>
    </alternativeName>
    <alternativeName>
        <fullName evidence="25">Ubiquitin-specific-processing protease 8</fullName>
    </alternativeName>
</protein>
<evidence type="ECO:0000256" key="22">
    <source>
        <dbReference type="ARBA" id="ARBA00070641"/>
    </source>
</evidence>
<feature type="compositionally biased region" description="Pro residues" evidence="27">
    <location>
        <begin position="582"/>
        <end position="593"/>
    </location>
</feature>
<evidence type="ECO:0000256" key="23">
    <source>
        <dbReference type="ARBA" id="ARBA00076185"/>
    </source>
</evidence>
<comment type="catalytic activity">
    <reaction evidence="1">
        <text>Thiol-dependent hydrolysis of ester, thioester, amide, peptide and isopeptide bonds formed by the C-terminal Gly of ubiquitin (a 76-residue protein attached to proteins as an intracellular targeting signal).</text>
        <dbReference type="EC" id="3.4.19.12"/>
    </reaction>
</comment>
<feature type="compositionally biased region" description="Polar residues" evidence="27">
    <location>
        <begin position="399"/>
        <end position="411"/>
    </location>
</feature>
<feature type="compositionally biased region" description="Basic and acidic residues" evidence="27">
    <location>
        <begin position="431"/>
        <end position="441"/>
    </location>
</feature>
<evidence type="ECO:0000256" key="3">
    <source>
        <dbReference type="ARBA" id="ARBA00004202"/>
    </source>
</evidence>
<evidence type="ECO:0000256" key="5">
    <source>
        <dbReference type="ARBA" id="ARBA00004496"/>
    </source>
</evidence>
<dbReference type="SUPFAM" id="SSF140856">
    <property type="entry name" value="USP8 N-terminal domain-like"/>
    <property type="match status" value="1"/>
</dbReference>
<feature type="compositionally biased region" description="Basic and acidic residues" evidence="27">
    <location>
        <begin position="122"/>
        <end position="142"/>
    </location>
</feature>
<dbReference type="FunFam" id="3.90.70.10:FF:000025">
    <property type="entry name" value="Putative ubiquitin carboxyl-terminal hydrolase 8"/>
    <property type="match status" value="1"/>
</dbReference>
<evidence type="ECO:0000256" key="18">
    <source>
        <dbReference type="ARBA" id="ARBA00023136"/>
    </source>
</evidence>
<keyword evidence="12" id="KW-0967">Endosome</keyword>
<dbReference type="SMART" id="SM00450">
    <property type="entry name" value="RHOD"/>
    <property type="match status" value="1"/>
</dbReference>
<keyword evidence="17" id="KW-0729">SH3-binding</keyword>
<dbReference type="PROSITE" id="PS50235">
    <property type="entry name" value="USP_3"/>
    <property type="match status" value="1"/>
</dbReference>
<evidence type="ECO:0000256" key="20">
    <source>
        <dbReference type="ARBA" id="ARBA00023306"/>
    </source>
</evidence>
<dbReference type="Gene3D" id="1.20.58.80">
    <property type="entry name" value="Phosphotransferase system, lactose/cellobiose-type IIA subunit"/>
    <property type="match status" value="1"/>
</dbReference>
<evidence type="ECO:0000256" key="8">
    <source>
        <dbReference type="ARBA" id="ARBA00022475"/>
    </source>
</evidence>
<dbReference type="GO" id="GO:0004843">
    <property type="term" value="F:cysteine-type deubiquitinase activity"/>
    <property type="evidence" value="ECO:0007669"/>
    <property type="project" value="UniProtKB-EC"/>
</dbReference>
<feature type="region of interest" description="Disordered" evidence="27">
    <location>
        <begin position="380"/>
        <end position="541"/>
    </location>
</feature>
<dbReference type="InterPro" id="IPR048498">
    <property type="entry name" value="WW_USP8"/>
</dbReference>
<keyword evidence="19" id="KW-0539">Nucleus</keyword>
<feature type="region of interest" description="Disordered" evidence="27">
    <location>
        <begin position="579"/>
        <end position="620"/>
    </location>
</feature>
<evidence type="ECO:0000256" key="26">
    <source>
        <dbReference type="ARBA" id="ARBA00082456"/>
    </source>
</evidence>
<dbReference type="FunFam" id="3.40.250.10:FF:000017">
    <property type="entry name" value="ubiquitin carboxyl-terminal hydrolase 8"/>
    <property type="match status" value="1"/>
</dbReference>
<organism evidence="30 31">
    <name type="scientific">Catharus ustulatus</name>
    <name type="common">Russet-backed thrush</name>
    <name type="synonym">Hylocichla ustulatus</name>
    <dbReference type="NCBI Taxonomy" id="91951"/>
    <lineage>
        <taxon>Eukaryota</taxon>
        <taxon>Metazoa</taxon>
        <taxon>Chordata</taxon>
        <taxon>Craniata</taxon>
        <taxon>Vertebrata</taxon>
        <taxon>Euteleostomi</taxon>
        <taxon>Archelosauria</taxon>
        <taxon>Archosauria</taxon>
        <taxon>Dinosauria</taxon>
        <taxon>Saurischia</taxon>
        <taxon>Theropoda</taxon>
        <taxon>Coelurosauria</taxon>
        <taxon>Aves</taxon>
        <taxon>Neognathae</taxon>
        <taxon>Neoaves</taxon>
        <taxon>Telluraves</taxon>
        <taxon>Australaves</taxon>
        <taxon>Passeriformes</taxon>
        <taxon>Turdidae</taxon>
        <taxon>Catharus</taxon>
    </lineage>
</organism>
<evidence type="ECO:0000256" key="13">
    <source>
        <dbReference type="ARBA" id="ARBA00022786"/>
    </source>
</evidence>
<reference evidence="30" key="1">
    <citation type="submission" date="2020-10" db="EMBL/GenBank/DDBJ databases">
        <title>Catharus ustulatus (Swainson's thrush) genome, bCatUst1, primary haplotype v2.</title>
        <authorList>
            <person name="Delmore K."/>
            <person name="Vafadar M."/>
            <person name="Formenti G."/>
            <person name="Chow W."/>
            <person name="Pelan S."/>
            <person name="Howe K."/>
            <person name="Rhie A."/>
            <person name="Mountcastle J."/>
            <person name="Haase B."/>
            <person name="Fedrigo O."/>
            <person name="Jarvis E.D."/>
        </authorList>
    </citation>
    <scope>NUCLEOTIDE SEQUENCE [LARGE SCALE GENOMIC DNA]</scope>
</reference>
<evidence type="ECO:0000256" key="9">
    <source>
        <dbReference type="ARBA" id="ARBA00022490"/>
    </source>
</evidence>
<dbReference type="Proteomes" id="UP000694563">
    <property type="component" value="Chromosome 12"/>
</dbReference>
<feature type="domain" description="USP" evidence="29">
    <location>
        <begin position="677"/>
        <end position="1007"/>
    </location>
</feature>
<keyword evidence="10" id="KW-0597">Phosphoprotein</keyword>
<evidence type="ECO:0000256" key="14">
    <source>
        <dbReference type="ARBA" id="ARBA00022801"/>
    </source>
</evidence>
<dbReference type="GO" id="GO:0010008">
    <property type="term" value="C:endosome membrane"/>
    <property type="evidence" value="ECO:0007669"/>
    <property type="project" value="UniProtKB-SubCell"/>
</dbReference>
<dbReference type="Pfam" id="PF00443">
    <property type="entry name" value="UCH"/>
    <property type="match status" value="1"/>
</dbReference>
<dbReference type="CDD" id="cd02674">
    <property type="entry name" value="Peptidase_C19R"/>
    <property type="match status" value="1"/>
</dbReference>
<evidence type="ECO:0000256" key="12">
    <source>
        <dbReference type="ARBA" id="ARBA00022753"/>
    </source>
</evidence>
<evidence type="ECO:0000256" key="16">
    <source>
        <dbReference type="ARBA" id="ARBA00022843"/>
    </source>
</evidence>
<reference evidence="30" key="2">
    <citation type="submission" date="2025-08" db="UniProtKB">
        <authorList>
            <consortium name="Ensembl"/>
        </authorList>
    </citation>
    <scope>IDENTIFICATION</scope>
</reference>
<dbReference type="SUPFAM" id="SSF52821">
    <property type="entry name" value="Rhodanese/Cell cycle control phosphatase"/>
    <property type="match status" value="1"/>
</dbReference>
<evidence type="ECO:0000256" key="4">
    <source>
        <dbReference type="ARBA" id="ARBA00004481"/>
    </source>
</evidence>
<dbReference type="FunFam" id="1.20.58.80:FF:000011">
    <property type="entry name" value="Ubiquitin carboxyl-terminal hydrolase 8"/>
    <property type="match status" value="1"/>
</dbReference>
<evidence type="ECO:0000256" key="17">
    <source>
        <dbReference type="ARBA" id="ARBA00023036"/>
    </source>
</evidence>
<dbReference type="InterPro" id="IPR015063">
    <property type="entry name" value="USP8_dimer"/>
</dbReference>
<dbReference type="PROSITE" id="PS50206">
    <property type="entry name" value="RHODANESE_3"/>
    <property type="match status" value="1"/>
</dbReference>
<dbReference type="PROSITE" id="PS00972">
    <property type="entry name" value="USP_1"/>
    <property type="match status" value="1"/>
</dbReference>
<keyword evidence="20" id="KW-0131">Cell cycle</keyword>
<dbReference type="InterPro" id="IPR018200">
    <property type="entry name" value="USP_CS"/>
</dbReference>
<evidence type="ECO:0000256" key="6">
    <source>
        <dbReference type="ARBA" id="ARBA00009085"/>
    </source>
</evidence>
<keyword evidence="8" id="KW-1003">Cell membrane</keyword>
<evidence type="ECO:0000256" key="10">
    <source>
        <dbReference type="ARBA" id="ARBA00022553"/>
    </source>
</evidence>
<dbReference type="InterPro" id="IPR050185">
    <property type="entry name" value="Ub_carboxyl-term_hydrolase"/>
</dbReference>
<gene>
    <name evidence="30" type="primary">USP8</name>
</gene>
<dbReference type="GO" id="GO:0017124">
    <property type="term" value="F:SH3 domain binding"/>
    <property type="evidence" value="ECO:0007669"/>
    <property type="project" value="UniProtKB-KW"/>
</dbReference>
<dbReference type="InterPro" id="IPR001763">
    <property type="entry name" value="Rhodanese-like_dom"/>
</dbReference>
<feature type="domain" description="Rhodanese" evidence="28">
    <location>
        <begin position="180"/>
        <end position="298"/>
    </location>
</feature>
<feature type="region of interest" description="Disordered" evidence="27">
    <location>
        <begin position="122"/>
        <end position="153"/>
    </location>
</feature>
<dbReference type="PANTHER" id="PTHR21646">
    <property type="entry name" value="UBIQUITIN CARBOXYL-TERMINAL HYDROLASE"/>
    <property type="match status" value="1"/>
</dbReference>
<evidence type="ECO:0000256" key="11">
    <source>
        <dbReference type="ARBA" id="ARBA00022670"/>
    </source>
</evidence>
<evidence type="ECO:0000256" key="21">
    <source>
        <dbReference type="ARBA" id="ARBA00063318"/>
    </source>
</evidence>
<comment type="subunit">
    <text evidence="21">Forms a ternary complex with RNF128 and OTUB1. Interacts (via C-terminal UCH catalytic domain) with OTUB1 isoform 1. Interacts with STAM2 (via SH3 domain). Interacts with DNAJB3, EGFR, EPS15, RASGRF1, RNF41, YWHAE, YWHAG and YWHAZ. Interacts with NBR1, RASGRF1, RNF41 and IST1. Associates with the ESCRT-0 complex and with microtubules. Interacts with BIRC6/bruce and KIF23/MKLP1.</text>
</comment>
<keyword evidence="9" id="KW-0963">Cytoplasm</keyword>
<feature type="compositionally biased region" description="Basic and acidic residues" evidence="27">
    <location>
        <begin position="448"/>
        <end position="541"/>
    </location>
</feature>
<proteinExistence type="inferred from homology"/>
<evidence type="ECO:0000313" key="30">
    <source>
        <dbReference type="Ensembl" id="ENSCUSP00005028938.1"/>
    </source>
</evidence>
<dbReference type="Pfam" id="PF00581">
    <property type="entry name" value="Rhodanese"/>
    <property type="match status" value="1"/>
</dbReference>
<evidence type="ECO:0000256" key="24">
    <source>
        <dbReference type="ARBA" id="ARBA00077311"/>
    </source>
</evidence>
<evidence type="ECO:0000256" key="27">
    <source>
        <dbReference type="SAM" id="MobiDB-lite"/>
    </source>
</evidence>
<keyword evidence="15" id="KW-0788">Thiol protease</keyword>
<keyword evidence="14" id="KW-0378">Hydrolase</keyword>
<evidence type="ECO:0000259" key="28">
    <source>
        <dbReference type="PROSITE" id="PS50206"/>
    </source>
</evidence>
<dbReference type="Gene3D" id="3.90.70.10">
    <property type="entry name" value="Cysteine proteinases"/>
    <property type="match status" value="1"/>
</dbReference>
<dbReference type="InterPro" id="IPR036873">
    <property type="entry name" value="Rhodanese-like_dom_sf"/>
</dbReference>
<dbReference type="GO" id="GO:0030496">
    <property type="term" value="C:midbody"/>
    <property type="evidence" value="ECO:0007669"/>
    <property type="project" value="UniProtKB-ARBA"/>
</dbReference>
<dbReference type="Ensembl" id="ENSCUST00005029933.1">
    <property type="protein sequence ID" value="ENSCUSP00005028938.1"/>
    <property type="gene ID" value="ENSCUSG00005017601.1"/>
</dbReference>
<dbReference type="Gene3D" id="3.40.250.10">
    <property type="entry name" value="Rhodanese-like domain"/>
    <property type="match status" value="1"/>
</dbReference>
<evidence type="ECO:0000256" key="1">
    <source>
        <dbReference type="ARBA" id="ARBA00000707"/>
    </source>
</evidence>
<evidence type="ECO:0000256" key="7">
    <source>
        <dbReference type="ARBA" id="ARBA00012759"/>
    </source>
</evidence>
<reference evidence="30" key="3">
    <citation type="submission" date="2025-09" db="UniProtKB">
        <authorList>
            <consortium name="Ensembl"/>
        </authorList>
    </citation>
    <scope>IDENTIFICATION</scope>
</reference>
<evidence type="ECO:0000259" key="29">
    <source>
        <dbReference type="PROSITE" id="PS50235"/>
    </source>
</evidence>
<sequence length="1016" mass="116777">MPAVASVPKELYLSTSLKDLNKKTEVKPEKTSTKSYVQSALKIFKAAEESRLDGDEEKAYILYMKYVAVYNLIRKRPDFKQQQDYFHSILGPTNLKKALDEAEILSDSLKLRYEEAEVRKKLEERDRQELQKKQEPKDDGKSSAKNSSESAVDSKGKSQRTVFCLGRAAALKLFAMMSDKNIELLIMDARKLKDYQESCIPKSISVPEEAIRPGDTANLIEARLPEDSRDAWKRRGQFHYCILLDWFSSAEDLKLGTTLQSLKDALFKWESKTILQNEPLILEGGYENWLLCFPQYTTNARVTPPQHGRTEAVTVSLDFTYPSLEETAPVPPIVAENEEMADNLEERLKSLNRPNIQDAAVPKSDSSFIVNPVSVTRSIPEVDRSKKPSLKILGDNRAKSPSTVSDSQSGENGRIVPDRSTKPVLDGRGTLTEEEKSRVHAETAALLEKNRREKELRERQQQEQKERLRREKEEQERKEKEQEQNAKEEQKEKEHREKLQQSKEDREQKEREEQIKKEQEEKEQERAHRESQREPLMRARSEEMGRIVPGLPAGWVKFLDDITGTYRYYHSPTNTVQMYPPEMAPPATPPSTPPTRKAKPKVTVEREREHSKLKRSYSSPDITQAIQEEDKKRIPVTPAVNRDNKPACYTKAEISRLSASQIRNLNPVFGGSGPALTGLRNLGNTCYMNSILQCLCNAPHLAEYFNRNLYQADINRSNFLGHKGEVAEEFGVIMKALWAGQYKYISPKDFKITIGKINDQFAGYSQQDSQELLLFLMDGLHEDLNKADNRKRYKEENNDHLDDSSAAEIAWHKHKQLNESIIVALFQGQFKSTVQCLTCHKRSRTFEAFMYLSLPLASSSKCTLQECLRLFSKEEKLTDNNRFYCSHCKTRRDSSKKIEIWKLPPVLLVHLKRFSYDGRWKQKLQTSVDFPLETLDLSQYVIGPKTSLKRYNLFSNHYGGLDGGHYTAYCKNASKQRWFKFDDHEVSEISASSVKSSAAYILFYTSYEQRAVDMAT</sequence>
<accession>A0A8C3YA81</accession>
<comment type="subcellular location">
    <subcellularLocation>
        <location evidence="3">Cell membrane</location>
        <topology evidence="3">Peripheral membrane protein</topology>
    </subcellularLocation>
    <subcellularLocation>
        <location evidence="5">Cytoplasm</location>
    </subcellularLocation>
    <subcellularLocation>
        <location evidence="4">Endosome membrane</location>
        <topology evidence="4">Peripheral membrane protein</topology>
    </subcellularLocation>
    <subcellularLocation>
        <location evidence="2">Nucleus</location>
    </subcellularLocation>
</comment>
<dbReference type="Pfam" id="PF08969">
    <property type="entry name" value="USP8_dimer"/>
    <property type="match status" value="1"/>
</dbReference>
<keyword evidence="31" id="KW-1185">Reference proteome</keyword>
<dbReference type="GO" id="GO:0005829">
    <property type="term" value="C:cytosol"/>
    <property type="evidence" value="ECO:0007669"/>
    <property type="project" value="UniProtKB-ARBA"/>
</dbReference>
<keyword evidence="16" id="KW-0832">Ubl conjugation</keyword>
<dbReference type="GO" id="GO:0005886">
    <property type="term" value="C:plasma membrane"/>
    <property type="evidence" value="ECO:0007669"/>
    <property type="project" value="UniProtKB-SubCell"/>
</dbReference>
<keyword evidence="13" id="KW-0833">Ubl conjugation pathway</keyword>
<keyword evidence="11" id="KW-0645">Protease</keyword>
<dbReference type="Pfam" id="PF20625">
    <property type="entry name" value="WW_USP8"/>
    <property type="match status" value="1"/>
</dbReference>
<evidence type="ECO:0000256" key="15">
    <source>
        <dbReference type="ARBA" id="ARBA00022807"/>
    </source>
</evidence>
<evidence type="ECO:0000256" key="2">
    <source>
        <dbReference type="ARBA" id="ARBA00004123"/>
    </source>
</evidence>
<dbReference type="InterPro" id="IPR028889">
    <property type="entry name" value="USP"/>
</dbReference>
<evidence type="ECO:0000256" key="25">
    <source>
        <dbReference type="ARBA" id="ARBA00078426"/>
    </source>
</evidence>
<comment type="similarity">
    <text evidence="6">Belongs to the peptidase C19 family.</text>
</comment>
<name>A0A8C3YA81_CATUS</name>
<dbReference type="GO" id="GO:0006508">
    <property type="term" value="P:proteolysis"/>
    <property type="evidence" value="ECO:0007669"/>
    <property type="project" value="UniProtKB-KW"/>
</dbReference>
<dbReference type="PANTHER" id="PTHR21646:SF27">
    <property type="entry name" value="UBIQUITIN CARBOXYL-TERMINAL HYDROLASE 8"/>
    <property type="match status" value="1"/>
</dbReference>
<dbReference type="InterPro" id="IPR038765">
    <property type="entry name" value="Papain-like_cys_pep_sf"/>
</dbReference>
<keyword evidence="18" id="KW-0472">Membrane</keyword>
<dbReference type="InterPro" id="IPR001394">
    <property type="entry name" value="Peptidase_C19_UCH"/>
</dbReference>
<evidence type="ECO:0000256" key="19">
    <source>
        <dbReference type="ARBA" id="ARBA00023242"/>
    </source>
</evidence>
<dbReference type="GO" id="GO:0005634">
    <property type="term" value="C:nucleus"/>
    <property type="evidence" value="ECO:0007669"/>
    <property type="project" value="UniProtKB-SubCell"/>
</dbReference>
<dbReference type="GO" id="GO:0016579">
    <property type="term" value="P:protein deubiquitination"/>
    <property type="evidence" value="ECO:0007669"/>
    <property type="project" value="InterPro"/>
</dbReference>
<dbReference type="SUPFAM" id="SSF54001">
    <property type="entry name" value="Cysteine proteinases"/>
    <property type="match status" value="1"/>
</dbReference>
<dbReference type="EC" id="3.4.19.12" evidence="7"/>
<dbReference type="AlphaFoldDB" id="A0A8C3YA81"/>